<dbReference type="Proteomes" id="UP000007093">
    <property type="component" value="Chromosome"/>
</dbReference>
<dbReference type="InParanoid" id="G4Q7N6"/>
<protein>
    <submittedName>
        <fullName evidence="1">Uncharacterized protein</fullName>
    </submittedName>
</protein>
<dbReference type="HOGENOM" id="CLU_2986036_0_0_9"/>
<evidence type="ECO:0000313" key="2">
    <source>
        <dbReference type="Proteomes" id="UP000007093"/>
    </source>
</evidence>
<evidence type="ECO:0000313" key="1">
    <source>
        <dbReference type="EMBL" id="AEQ22375.1"/>
    </source>
</evidence>
<dbReference type="EMBL" id="CP003058">
    <property type="protein sequence ID" value="AEQ22375.1"/>
    <property type="molecule type" value="Genomic_DNA"/>
</dbReference>
<keyword evidence="2" id="KW-1185">Reference proteome</keyword>
<sequence>MVSAIDYEAALNRLLTDIGNASILYPNLIGFSVISIQDLSALDHGIVKHLLLVPSFL</sequence>
<proteinExistence type="predicted"/>
<organism evidence="1 2">
    <name type="scientific">Acidaminococcus intestini (strain RyC-MR95)</name>
    <dbReference type="NCBI Taxonomy" id="568816"/>
    <lineage>
        <taxon>Bacteria</taxon>
        <taxon>Bacillati</taxon>
        <taxon>Bacillota</taxon>
        <taxon>Negativicutes</taxon>
        <taxon>Acidaminococcales</taxon>
        <taxon>Acidaminococcaceae</taxon>
        <taxon>Acidaminococcus</taxon>
    </lineage>
</organism>
<dbReference type="STRING" id="568816.Acin_1148"/>
<dbReference type="KEGG" id="ain:Acin_1148"/>
<gene>
    <name evidence="1" type="ordered locus">Acin_1148</name>
</gene>
<dbReference type="AlphaFoldDB" id="G4Q7N6"/>
<reference evidence="1 2" key="1">
    <citation type="journal article" date="2011" name="J. Bacteriol.">
        <title>Complete genome sequence of Acidaminococcus intestini RYC-MR95, a Gram-negative bacterium from the phylum Firmicutes.</title>
        <authorList>
            <person name="D'Auria G."/>
            <person name="Galan J.C."/>
            <person name="Rodriguez-Alcayna M."/>
            <person name="Moya A."/>
            <person name="Baquero F."/>
            <person name="Latorre A."/>
        </authorList>
    </citation>
    <scope>NUCLEOTIDE SEQUENCE [LARGE SCALE GENOMIC DNA]</scope>
    <source>
        <strain evidence="1 2">RyC-MR95</strain>
    </source>
</reference>
<name>G4Q7N6_ACIIR</name>
<accession>G4Q7N6</accession>
<dbReference type="PATRIC" id="fig|568816.4.peg.1106"/>